<dbReference type="InterPro" id="IPR006073">
    <property type="entry name" value="GTP-bd"/>
</dbReference>
<proteinExistence type="predicted"/>
<keyword evidence="2" id="KW-0472">Membrane</keyword>
<evidence type="ECO:0000256" key="2">
    <source>
        <dbReference type="SAM" id="Phobius"/>
    </source>
</evidence>
<organism evidence="4 5">
    <name type="scientific">Actinomyces weissii</name>
    <dbReference type="NCBI Taxonomy" id="675090"/>
    <lineage>
        <taxon>Bacteria</taxon>
        <taxon>Bacillati</taxon>
        <taxon>Actinomycetota</taxon>
        <taxon>Actinomycetes</taxon>
        <taxon>Actinomycetales</taxon>
        <taxon>Actinomycetaceae</taxon>
        <taxon>Actinomyces</taxon>
    </lineage>
</organism>
<dbReference type="SUPFAM" id="SSF52540">
    <property type="entry name" value="P-loop containing nucleoside triphosphate hydrolases"/>
    <property type="match status" value="1"/>
</dbReference>
<dbReference type="GO" id="GO:0019843">
    <property type="term" value="F:rRNA binding"/>
    <property type="evidence" value="ECO:0007669"/>
    <property type="project" value="TreeGrafter"/>
</dbReference>
<dbReference type="GO" id="GO:0000028">
    <property type="term" value="P:ribosomal small subunit assembly"/>
    <property type="evidence" value="ECO:0007669"/>
    <property type="project" value="TreeGrafter"/>
</dbReference>
<reference evidence="4 5" key="1">
    <citation type="submission" date="2020-12" db="EMBL/GenBank/DDBJ databases">
        <authorList>
            <person name="Zhou J."/>
        </authorList>
    </citation>
    <scope>NUCLEOTIDE SEQUENCE [LARGE SCALE GENOMIC DNA]</scope>
    <source>
        <strain evidence="4 5">CCUG 61299</strain>
    </source>
</reference>
<feature type="region of interest" description="Disordered" evidence="1">
    <location>
        <begin position="1"/>
        <end position="23"/>
    </location>
</feature>
<protein>
    <submittedName>
        <fullName evidence="4">50S ribosome-binding GTPase</fullName>
    </submittedName>
</protein>
<sequence>MTVLPVGSPSGARPRPESATLPAPATGLDRALWQLARVSELGQGLLEAPHLEGAQRITQRAGQRRRLAPSLTVTALLGATGSGKSSLLNALLGQQVARTAVTRPTTTEPLAALPVTSGIPVQEAAALLDWLEVHERSEVHAAPAAALGEGTVLLDMPDMDSDSRGHRAVVERMVQLVDVLVWVLDPEKYADALVHQGFLAQLREHARVTLVVLNQVDRLSPADREPVLADLRRLLVSEGLGEVPLLAVSARTGEGLERLREQIAQVSQARKARDERLAADVRHWAVRTSQELGLDTVSVNPQDLSSEVATDPRWDSLRRAARVAASVDLVSQAVGGSYRRSAQARVGWIPLRWLARLRQDPLRALHLLTDLRAARSAEAEGSDGVVGRSSLPAASAAAAGALRTSAHNCAAAAVAPLPASWAAEAVARSDQRALTLPDALDRAVVRTDLDSGRRPGWWAAANTLQWLCLLTALTGGLWLGGLHLVRSYLLIEVAPPVLGRLPYPTLLLGTGLLLGAVLALGGTWLARLASRRLSRRIRSRLGEAVDGAVEQTVVMPLLEELRAWDELVRTIRDLRS</sequence>
<dbReference type="RefSeq" id="WP_200277747.1">
    <property type="nucleotide sequence ID" value="NZ_CP066802.1"/>
</dbReference>
<dbReference type="GO" id="GO:0005829">
    <property type="term" value="C:cytosol"/>
    <property type="evidence" value="ECO:0007669"/>
    <property type="project" value="TreeGrafter"/>
</dbReference>
<evidence type="ECO:0000313" key="4">
    <source>
        <dbReference type="EMBL" id="QQM68173.1"/>
    </source>
</evidence>
<dbReference type="Proteomes" id="UP000595895">
    <property type="component" value="Chromosome"/>
</dbReference>
<dbReference type="PANTHER" id="PTHR42698:SF1">
    <property type="entry name" value="GTPASE ERA, MITOCHONDRIAL"/>
    <property type="match status" value="1"/>
</dbReference>
<evidence type="ECO:0000259" key="3">
    <source>
        <dbReference type="Pfam" id="PF01926"/>
    </source>
</evidence>
<keyword evidence="2" id="KW-1133">Transmembrane helix</keyword>
<name>A0A7T7S2B6_9ACTO</name>
<evidence type="ECO:0000313" key="5">
    <source>
        <dbReference type="Proteomes" id="UP000595895"/>
    </source>
</evidence>
<evidence type="ECO:0000256" key="1">
    <source>
        <dbReference type="SAM" id="MobiDB-lite"/>
    </source>
</evidence>
<dbReference type="GO" id="GO:0005525">
    <property type="term" value="F:GTP binding"/>
    <property type="evidence" value="ECO:0007669"/>
    <property type="project" value="InterPro"/>
</dbReference>
<keyword evidence="5" id="KW-1185">Reference proteome</keyword>
<feature type="transmembrane region" description="Helical" evidence="2">
    <location>
        <begin position="505"/>
        <end position="526"/>
    </location>
</feature>
<keyword evidence="2" id="KW-0812">Transmembrane</keyword>
<feature type="domain" description="G" evidence="3">
    <location>
        <begin position="75"/>
        <end position="214"/>
    </location>
</feature>
<dbReference type="InterPro" id="IPR027417">
    <property type="entry name" value="P-loop_NTPase"/>
</dbReference>
<dbReference type="Pfam" id="PF01926">
    <property type="entry name" value="MMR_HSR1"/>
    <property type="match status" value="1"/>
</dbReference>
<dbReference type="Gene3D" id="3.40.50.300">
    <property type="entry name" value="P-loop containing nucleotide triphosphate hydrolases"/>
    <property type="match status" value="1"/>
</dbReference>
<dbReference type="InterPro" id="IPR005662">
    <property type="entry name" value="GTPase_Era-like"/>
</dbReference>
<gene>
    <name evidence="4" type="ORF">JG540_04950</name>
</gene>
<dbReference type="PANTHER" id="PTHR42698">
    <property type="entry name" value="GTPASE ERA"/>
    <property type="match status" value="1"/>
</dbReference>
<dbReference type="KEGG" id="awe:JG540_04950"/>
<dbReference type="AlphaFoldDB" id="A0A7T7S2B6"/>
<accession>A0A7T7S2B6</accession>
<dbReference type="EMBL" id="CP066802">
    <property type="protein sequence ID" value="QQM68173.1"/>
    <property type="molecule type" value="Genomic_DNA"/>
</dbReference>
<dbReference type="GO" id="GO:0043024">
    <property type="term" value="F:ribosomal small subunit binding"/>
    <property type="evidence" value="ECO:0007669"/>
    <property type="project" value="TreeGrafter"/>
</dbReference>